<evidence type="ECO:0000256" key="2">
    <source>
        <dbReference type="ARBA" id="ARBA00012962"/>
    </source>
</evidence>
<dbReference type="FunFam" id="3.40.50.10860:FF:000006">
    <property type="entry name" value="Shikimate dehydrogenase (NADP(+))"/>
    <property type="match status" value="1"/>
</dbReference>
<dbReference type="GO" id="GO:0009073">
    <property type="term" value="P:aromatic amino acid family biosynthetic process"/>
    <property type="evidence" value="ECO:0007669"/>
    <property type="project" value="UniProtKB-KW"/>
</dbReference>
<comment type="similarity">
    <text evidence="8">Belongs to the shikimate dehydrogenase family.</text>
</comment>
<feature type="active site" description="Proton acceptor" evidence="8">
    <location>
        <position position="66"/>
    </location>
</feature>
<dbReference type="Gene3D" id="3.40.50.10860">
    <property type="entry name" value="Leucine Dehydrogenase, chain A, domain 1"/>
    <property type="match status" value="1"/>
</dbReference>
<dbReference type="InterPro" id="IPR011342">
    <property type="entry name" value="Shikimate_DH"/>
</dbReference>
<evidence type="ECO:0000313" key="13">
    <source>
        <dbReference type="Proteomes" id="UP000238949"/>
    </source>
</evidence>
<dbReference type="GO" id="GO:0050661">
    <property type="term" value="F:NADP binding"/>
    <property type="evidence" value="ECO:0007669"/>
    <property type="project" value="InterPro"/>
</dbReference>
<comment type="pathway">
    <text evidence="1 8">Metabolic intermediate biosynthesis; chorismate biosynthesis; chorismate from D-erythrose 4-phosphate and phosphoenolpyruvate: step 4/7.</text>
</comment>
<dbReference type="NCBIfam" id="TIGR00507">
    <property type="entry name" value="aroE"/>
    <property type="match status" value="1"/>
</dbReference>
<dbReference type="Pfam" id="PF08501">
    <property type="entry name" value="Shikimate_dh_N"/>
    <property type="match status" value="1"/>
</dbReference>
<feature type="binding site" evidence="8">
    <location>
        <begin position="127"/>
        <end position="131"/>
    </location>
    <ligand>
        <name>NADP(+)</name>
        <dbReference type="ChEBI" id="CHEBI:58349"/>
    </ligand>
</feature>
<dbReference type="Gene3D" id="3.40.50.720">
    <property type="entry name" value="NAD(P)-binding Rossmann-like Domain"/>
    <property type="match status" value="1"/>
</dbReference>
<dbReference type="AlphaFoldDB" id="A0A2S9V801"/>
<dbReference type="EC" id="1.1.1.25" evidence="2 8"/>
<comment type="catalytic activity">
    <reaction evidence="7 8">
        <text>shikimate + NADP(+) = 3-dehydroshikimate + NADPH + H(+)</text>
        <dbReference type="Rhea" id="RHEA:17737"/>
        <dbReference type="ChEBI" id="CHEBI:15378"/>
        <dbReference type="ChEBI" id="CHEBI:16630"/>
        <dbReference type="ChEBI" id="CHEBI:36208"/>
        <dbReference type="ChEBI" id="CHEBI:57783"/>
        <dbReference type="ChEBI" id="CHEBI:58349"/>
        <dbReference type="EC" id="1.1.1.25"/>
    </reaction>
</comment>
<evidence type="ECO:0000256" key="6">
    <source>
        <dbReference type="ARBA" id="ARBA00023141"/>
    </source>
</evidence>
<feature type="domain" description="SDH C-terminal" evidence="11">
    <location>
        <begin position="239"/>
        <end position="266"/>
    </location>
</feature>
<comment type="caution">
    <text evidence="12">The sequence shown here is derived from an EMBL/GenBank/DDBJ whole genome shotgun (WGS) entry which is preliminary data.</text>
</comment>
<dbReference type="SUPFAM" id="SSF51735">
    <property type="entry name" value="NAD(P)-binding Rossmann-fold domains"/>
    <property type="match status" value="1"/>
</dbReference>
<proteinExistence type="inferred from homology"/>
<keyword evidence="5 8" id="KW-0560">Oxidoreductase</keyword>
<feature type="binding site" evidence="8">
    <location>
        <position position="103"/>
    </location>
    <ligand>
        <name>shikimate</name>
        <dbReference type="ChEBI" id="CHEBI:36208"/>
    </ligand>
</feature>
<evidence type="ECO:0000259" key="9">
    <source>
        <dbReference type="Pfam" id="PF01488"/>
    </source>
</evidence>
<dbReference type="OrthoDB" id="9776868at2"/>
<comment type="function">
    <text evidence="8">Involved in the biosynthesis of the chorismate, which leads to the biosynthesis of aromatic amino acids. Catalyzes the reversible NADPH linked reduction of 3-dehydroshikimate (DHSA) to yield shikimate (SA).</text>
</comment>
<feature type="binding site" evidence="8">
    <location>
        <position position="246"/>
    </location>
    <ligand>
        <name>shikimate</name>
        <dbReference type="ChEBI" id="CHEBI:36208"/>
    </ligand>
</feature>
<keyword evidence="3 8" id="KW-0028">Amino-acid biosynthesis</keyword>
<evidence type="ECO:0000259" key="11">
    <source>
        <dbReference type="Pfam" id="PF18317"/>
    </source>
</evidence>
<dbReference type="GO" id="GO:0005829">
    <property type="term" value="C:cytosol"/>
    <property type="evidence" value="ECO:0007669"/>
    <property type="project" value="TreeGrafter"/>
</dbReference>
<dbReference type="InterPro" id="IPR041121">
    <property type="entry name" value="SDH_C"/>
</dbReference>
<organism evidence="12 13">
    <name type="scientific">Alteromonas alba</name>
    <dbReference type="NCBI Taxonomy" id="2079529"/>
    <lineage>
        <taxon>Bacteria</taxon>
        <taxon>Pseudomonadati</taxon>
        <taxon>Pseudomonadota</taxon>
        <taxon>Gammaproteobacteria</taxon>
        <taxon>Alteromonadales</taxon>
        <taxon>Alteromonadaceae</taxon>
        <taxon>Alteromonas/Salinimonas group</taxon>
        <taxon>Alteromonas</taxon>
    </lineage>
</organism>
<evidence type="ECO:0000313" key="12">
    <source>
        <dbReference type="EMBL" id="PRO72596.1"/>
    </source>
</evidence>
<reference evidence="13" key="1">
    <citation type="journal article" date="2020" name="Int. J. Syst. Evol. Microbiol.">
        <title>Alteromonas alba sp. nov., a marine bacterium isolated from the seawater of the West Pacific Ocean.</title>
        <authorList>
            <person name="Sun C."/>
            <person name="Wu Y.-H."/>
            <person name="Xamxidin M."/>
            <person name="Cheng H."/>
            <person name="Xu X.-W."/>
        </authorList>
    </citation>
    <scope>NUCLEOTIDE SEQUENCE [LARGE SCALE GENOMIC DNA]</scope>
    <source>
        <strain evidence="13">190</strain>
    </source>
</reference>
<protein>
    <recommendedName>
        <fullName evidence="2 8">Shikimate dehydrogenase (NADP(+))</fullName>
        <shortName evidence="8">SDH</shortName>
        <ecNumber evidence="2 8">1.1.1.25</ecNumber>
    </recommendedName>
</protein>
<dbReference type="CDD" id="cd01065">
    <property type="entry name" value="NAD_bind_Shikimate_DH"/>
    <property type="match status" value="1"/>
</dbReference>
<dbReference type="InterPro" id="IPR036291">
    <property type="entry name" value="NAD(P)-bd_dom_sf"/>
</dbReference>
<dbReference type="HAMAP" id="MF_00222">
    <property type="entry name" value="Shikimate_DH_AroE"/>
    <property type="match status" value="1"/>
</dbReference>
<evidence type="ECO:0000256" key="4">
    <source>
        <dbReference type="ARBA" id="ARBA00022857"/>
    </source>
</evidence>
<dbReference type="SUPFAM" id="SSF53223">
    <property type="entry name" value="Aminoacid dehydrogenase-like, N-terminal domain"/>
    <property type="match status" value="1"/>
</dbReference>
<feature type="binding site" evidence="8">
    <location>
        <position position="215"/>
    </location>
    <ligand>
        <name>shikimate</name>
        <dbReference type="ChEBI" id="CHEBI:36208"/>
    </ligand>
</feature>
<feature type="binding site" evidence="8">
    <location>
        <position position="213"/>
    </location>
    <ligand>
        <name>NADP(+)</name>
        <dbReference type="ChEBI" id="CHEBI:58349"/>
    </ligand>
</feature>
<dbReference type="UniPathway" id="UPA00053">
    <property type="reaction ID" value="UER00087"/>
</dbReference>
<feature type="binding site" evidence="8">
    <location>
        <position position="239"/>
    </location>
    <ligand>
        <name>NADP(+)</name>
        <dbReference type="ChEBI" id="CHEBI:58349"/>
    </ligand>
</feature>
<dbReference type="NCBIfam" id="NF001310">
    <property type="entry name" value="PRK00258.1-2"/>
    <property type="match status" value="1"/>
</dbReference>
<name>A0A2S9V801_9ALTE</name>
<dbReference type="PANTHER" id="PTHR21089">
    <property type="entry name" value="SHIKIMATE DEHYDROGENASE"/>
    <property type="match status" value="1"/>
</dbReference>
<feature type="domain" description="Quinate/shikimate 5-dehydrogenase/glutamyl-tRNA reductase" evidence="9">
    <location>
        <begin position="117"/>
        <end position="191"/>
    </location>
</feature>
<feature type="binding site" evidence="8">
    <location>
        <position position="62"/>
    </location>
    <ligand>
        <name>shikimate</name>
        <dbReference type="ChEBI" id="CHEBI:36208"/>
    </ligand>
</feature>
<dbReference type="RefSeq" id="WP_105935463.1">
    <property type="nucleotide sequence ID" value="NZ_PVNP01000182.1"/>
</dbReference>
<dbReference type="GO" id="GO:0008652">
    <property type="term" value="P:amino acid biosynthetic process"/>
    <property type="evidence" value="ECO:0007669"/>
    <property type="project" value="UniProtKB-KW"/>
</dbReference>
<accession>A0A2S9V801</accession>
<keyword evidence="4 8" id="KW-0521">NADP</keyword>
<evidence type="ECO:0000259" key="10">
    <source>
        <dbReference type="Pfam" id="PF08501"/>
    </source>
</evidence>
<gene>
    <name evidence="8" type="primary">aroE</name>
    <name evidence="12" type="ORF">C6Y40_16215</name>
</gene>
<dbReference type="GO" id="GO:0009423">
    <property type="term" value="P:chorismate biosynthetic process"/>
    <property type="evidence" value="ECO:0007669"/>
    <property type="project" value="UniProtKB-UniRule"/>
</dbReference>
<keyword evidence="6 8" id="KW-0057">Aromatic amino acid biosynthesis</keyword>
<dbReference type="InterPro" id="IPR046346">
    <property type="entry name" value="Aminoacid_DH-like_N_sf"/>
</dbReference>
<evidence type="ECO:0000256" key="8">
    <source>
        <dbReference type="HAMAP-Rule" id="MF_00222"/>
    </source>
</evidence>
<dbReference type="GO" id="GO:0004764">
    <property type="term" value="F:shikimate 3-dehydrogenase (NADP+) activity"/>
    <property type="evidence" value="ECO:0007669"/>
    <property type="project" value="UniProtKB-UniRule"/>
</dbReference>
<dbReference type="InterPro" id="IPR013708">
    <property type="entry name" value="Shikimate_DH-bd_N"/>
</dbReference>
<keyword evidence="13" id="KW-1185">Reference proteome</keyword>
<feature type="binding site" evidence="8">
    <location>
        <position position="78"/>
    </location>
    <ligand>
        <name>NADP(+)</name>
        <dbReference type="ChEBI" id="CHEBI:58349"/>
    </ligand>
</feature>
<dbReference type="GO" id="GO:0019632">
    <property type="term" value="P:shikimate metabolic process"/>
    <property type="evidence" value="ECO:0007669"/>
    <property type="project" value="InterPro"/>
</dbReference>
<dbReference type="Proteomes" id="UP000238949">
    <property type="component" value="Unassembled WGS sequence"/>
</dbReference>
<dbReference type="Pfam" id="PF01488">
    <property type="entry name" value="Shikimate_DH"/>
    <property type="match status" value="1"/>
</dbReference>
<feature type="binding site" evidence="8">
    <location>
        <begin position="14"/>
        <end position="16"/>
    </location>
    <ligand>
        <name>shikimate</name>
        <dbReference type="ChEBI" id="CHEBI:36208"/>
    </ligand>
</feature>
<feature type="binding site" evidence="8">
    <location>
        <position position="87"/>
    </location>
    <ligand>
        <name>shikimate</name>
        <dbReference type="ChEBI" id="CHEBI:36208"/>
    </ligand>
</feature>
<dbReference type="InterPro" id="IPR022893">
    <property type="entry name" value="Shikimate_DH_fam"/>
</dbReference>
<dbReference type="InterPro" id="IPR006151">
    <property type="entry name" value="Shikm_DH/Glu-tRNA_Rdtase"/>
</dbReference>
<evidence type="ECO:0000256" key="3">
    <source>
        <dbReference type="ARBA" id="ARBA00022605"/>
    </source>
</evidence>
<evidence type="ECO:0000256" key="7">
    <source>
        <dbReference type="ARBA" id="ARBA00049442"/>
    </source>
</evidence>
<feature type="binding site" evidence="8">
    <location>
        <begin position="151"/>
        <end position="156"/>
    </location>
    <ligand>
        <name>NADP(+)</name>
        <dbReference type="ChEBI" id="CHEBI:58349"/>
    </ligand>
</feature>
<comment type="subunit">
    <text evidence="8">Homodimer.</text>
</comment>
<evidence type="ECO:0000256" key="5">
    <source>
        <dbReference type="ARBA" id="ARBA00023002"/>
    </source>
</evidence>
<sequence>MKKFAVFGNPIAQSLSPTIHQMFAKSCAEDISYEKIEAPLDGFEATIDNFFAASQTVGCNVTVPFKERACAMAKHKDDAVVMARAANTLMRNDEGELCAFNTDGIGLVADLTNNGLDLQGTKVLLLGAGGAARGVVHPLLNAGIESLHILNRTIEKAQAIAEDANNPKVTAVNHKQLLADYDVVINSTSASLSGTLPTVPDAVLANCHLAYDMVYSKDNGATVFMAHAEQLGAAKQLDGLGMLVEQAAAAFYIWTGKQPSTASVIEYLRNR</sequence>
<evidence type="ECO:0000256" key="1">
    <source>
        <dbReference type="ARBA" id="ARBA00004871"/>
    </source>
</evidence>
<dbReference type="EMBL" id="PVNP01000182">
    <property type="protein sequence ID" value="PRO72596.1"/>
    <property type="molecule type" value="Genomic_DNA"/>
</dbReference>
<dbReference type="PANTHER" id="PTHR21089:SF1">
    <property type="entry name" value="BIFUNCTIONAL 3-DEHYDROQUINATE DEHYDRATASE_SHIKIMATE DEHYDROGENASE, CHLOROPLASTIC"/>
    <property type="match status" value="1"/>
</dbReference>
<dbReference type="Pfam" id="PF18317">
    <property type="entry name" value="SDH_C"/>
    <property type="match status" value="1"/>
</dbReference>
<feature type="domain" description="Shikimate dehydrogenase substrate binding N-terminal" evidence="10">
    <location>
        <begin position="6"/>
        <end position="89"/>
    </location>
</feature>